<feature type="transmembrane region" description="Helical" evidence="18">
    <location>
        <begin position="112"/>
        <end position="134"/>
    </location>
</feature>
<keyword evidence="3" id="KW-0813">Transport</keyword>
<dbReference type="GO" id="GO:1990573">
    <property type="term" value="P:potassium ion import across plasma membrane"/>
    <property type="evidence" value="ECO:0007669"/>
    <property type="project" value="TreeGrafter"/>
</dbReference>
<reference evidence="19" key="1">
    <citation type="journal article" date="2016" name="Insect Biochem. Mol. Biol.">
        <title>Multifaceted biological insights from a draft genome sequence of the tobacco hornworm moth, Manduca sexta.</title>
        <authorList>
            <person name="Kanost M.R."/>
            <person name="Arrese E.L."/>
            <person name="Cao X."/>
            <person name="Chen Y.R."/>
            <person name="Chellapilla S."/>
            <person name="Goldsmith M.R."/>
            <person name="Grosse-Wilde E."/>
            <person name="Heckel D.G."/>
            <person name="Herndon N."/>
            <person name="Jiang H."/>
            <person name="Papanicolaou A."/>
            <person name="Qu J."/>
            <person name="Soulages J.L."/>
            <person name="Vogel H."/>
            <person name="Walters J."/>
            <person name="Waterhouse R.M."/>
            <person name="Ahn S.J."/>
            <person name="Almeida F.C."/>
            <person name="An C."/>
            <person name="Aqrawi P."/>
            <person name="Bretschneider A."/>
            <person name="Bryant W.B."/>
            <person name="Bucks S."/>
            <person name="Chao H."/>
            <person name="Chevignon G."/>
            <person name="Christen J.M."/>
            <person name="Clarke D.F."/>
            <person name="Dittmer N.T."/>
            <person name="Ferguson L.C.F."/>
            <person name="Garavelou S."/>
            <person name="Gordon K.H.J."/>
            <person name="Gunaratna R.T."/>
            <person name="Han Y."/>
            <person name="Hauser F."/>
            <person name="He Y."/>
            <person name="Heidel-Fischer H."/>
            <person name="Hirsh A."/>
            <person name="Hu Y."/>
            <person name="Jiang H."/>
            <person name="Kalra D."/>
            <person name="Klinner C."/>
            <person name="Konig C."/>
            <person name="Kovar C."/>
            <person name="Kroll A.R."/>
            <person name="Kuwar S.S."/>
            <person name="Lee S.L."/>
            <person name="Lehman R."/>
            <person name="Li K."/>
            <person name="Li Z."/>
            <person name="Liang H."/>
            <person name="Lovelace S."/>
            <person name="Lu Z."/>
            <person name="Mansfield J.H."/>
            <person name="McCulloch K.J."/>
            <person name="Mathew T."/>
            <person name="Morton B."/>
            <person name="Muzny D.M."/>
            <person name="Neunemann D."/>
            <person name="Ongeri F."/>
            <person name="Pauchet Y."/>
            <person name="Pu L.L."/>
            <person name="Pyrousis I."/>
            <person name="Rao X.J."/>
            <person name="Redding A."/>
            <person name="Roesel C."/>
            <person name="Sanchez-Gracia A."/>
            <person name="Schaack S."/>
            <person name="Shukla A."/>
            <person name="Tetreau G."/>
            <person name="Wang Y."/>
            <person name="Xiong G.H."/>
            <person name="Traut W."/>
            <person name="Walsh T.K."/>
            <person name="Worley K.C."/>
            <person name="Wu D."/>
            <person name="Wu W."/>
            <person name="Wu Y.Q."/>
            <person name="Zhang X."/>
            <person name="Zou Z."/>
            <person name="Zucker H."/>
            <person name="Briscoe A.D."/>
            <person name="Burmester T."/>
            <person name="Clem R.J."/>
            <person name="Feyereisen R."/>
            <person name="Grimmelikhuijzen C.J.P."/>
            <person name="Hamodrakas S.J."/>
            <person name="Hansson B.S."/>
            <person name="Huguet E."/>
            <person name="Jermiin L.S."/>
            <person name="Lan Q."/>
            <person name="Lehman H.K."/>
            <person name="Lorenzen M."/>
            <person name="Merzendorfer H."/>
            <person name="Michalopoulos I."/>
            <person name="Morton D.B."/>
            <person name="Muthukrishnan S."/>
            <person name="Oakeshott J.G."/>
            <person name="Palmer W."/>
            <person name="Park Y."/>
            <person name="Passarelli A.L."/>
            <person name="Rozas J."/>
            <person name="Schwartz L.M."/>
            <person name="Smith W."/>
            <person name="Southgate A."/>
            <person name="Vilcinskas A."/>
            <person name="Vogt R."/>
            <person name="Wang P."/>
            <person name="Werren J."/>
            <person name="Yu X.Q."/>
            <person name="Zhou J.J."/>
            <person name="Brown S.J."/>
            <person name="Scherer S.E."/>
            <person name="Richards S."/>
            <person name="Blissard G.W."/>
        </authorList>
    </citation>
    <scope>NUCLEOTIDE SEQUENCE</scope>
</reference>
<evidence type="ECO:0000256" key="2">
    <source>
        <dbReference type="ARBA" id="ARBA00005876"/>
    </source>
</evidence>
<evidence type="ECO:0000256" key="5">
    <source>
        <dbReference type="ARBA" id="ARBA00022538"/>
    </source>
</evidence>
<keyword evidence="8" id="KW-0630">Potassium</keyword>
<protein>
    <recommendedName>
        <fullName evidence="21">Sodium/potassium-transporting ATPase subunit beta-2</fullName>
    </recommendedName>
</protein>
<keyword evidence="12" id="KW-0406">Ion transport</keyword>
<evidence type="ECO:0000256" key="3">
    <source>
        <dbReference type="ARBA" id="ARBA00022448"/>
    </source>
</evidence>
<dbReference type="GO" id="GO:0005890">
    <property type="term" value="C:sodium:potassium-exchanging ATPase complex"/>
    <property type="evidence" value="ECO:0007669"/>
    <property type="project" value="InterPro"/>
</dbReference>
<keyword evidence="4" id="KW-1003">Cell membrane</keyword>
<reference evidence="19" key="2">
    <citation type="submission" date="2020-12" db="EMBL/GenBank/DDBJ databases">
        <authorList>
            <person name="Kanost M."/>
        </authorList>
    </citation>
    <scope>NUCLEOTIDE SEQUENCE</scope>
</reference>
<comment type="subcellular location">
    <subcellularLocation>
        <location evidence="1">Cell membrane</location>
        <topology evidence="1">Single-pass type II membrane protein</topology>
    </subcellularLocation>
</comment>
<dbReference type="Pfam" id="PF00287">
    <property type="entry name" value="Na_K-ATPase"/>
    <property type="match status" value="1"/>
</dbReference>
<evidence type="ECO:0000313" key="20">
    <source>
        <dbReference type="Proteomes" id="UP000791440"/>
    </source>
</evidence>
<keyword evidence="16" id="KW-0739">Sodium transport</keyword>
<dbReference type="PANTHER" id="PTHR11523:SF46">
    <property type="entry name" value="SODIUM_POTASSIUM-TRANSPORTING ATPASE SUBUNIT BETA-2"/>
    <property type="match status" value="1"/>
</dbReference>
<keyword evidence="6" id="KW-0740">Sodium/potassium transport</keyword>
<comment type="function">
    <text evidence="17">This is the non-catalytic component of the active enzyme, which catalyzes the hydrolysis of ATP coupled with the exchange of Na(+) and K(+) ions across the plasma membrane. The beta subunit regulates, through assembly of alpha/beta heterodimers, the number of sodium pumps transported to the plasma membrane.</text>
</comment>
<keyword evidence="7 18" id="KW-0812">Transmembrane</keyword>
<evidence type="ECO:0000313" key="19">
    <source>
        <dbReference type="EMBL" id="KAG6452980.1"/>
    </source>
</evidence>
<evidence type="ECO:0000256" key="16">
    <source>
        <dbReference type="ARBA" id="ARBA00023201"/>
    </source>
</evidence>
<keyword evidence="14" id="KW-1015">Disulfide bond</keyword>
<dbReference type="GO" id="GO:0030007">
    <property type="term" value="P:intracellular potassium ion homeostasis"/>
    <property type="evidence" value="ECO:0007669"/>
    <property type="project" value="TreeGrafter"/>
</dbReference>
<dbReference type="InterPro" id="IPR000402">
    <property type="entry name" value="Na/K_ATPase_sub_beta"/>
</dbReference>
<dbReference type="PANTHER" id="PTHR11523">
    <property type="entry name" value="SODIUM/POTASSIUM-DEPENDENT ATPASE BETA SUBUNIT"/>
    <property type="match status" value="1"/>
</dbReference>
<evidence type="ECO:0000256" key="6">
    <source>
        <dbReference type="ARBA" id="ARBA00022607"/>
    </source>
</evidence>
<comment type="caution">
    <text evidence="19">The sequence shown here is derived from an EMBL/GenBank/DDBJ whole genome shotgun (WGS) entry which is preliminary data.</text>
</comment>
<evidence type="ECO:0000256" key="15">
    <source>
        <dbReference type="ARBA" id="ARBA00023180"/>
    </source>
</evidence>
<keyword evidence="10 18" id="KW-1133">Transmembrane helix</keyword>
<dbReference type="GO" id="GO:0001671">
    <property type="term" value="F:ATPase activator activity"/>
    <property type="evidence" value="ECO:0007669"/>
    <property type="project" value="TreeGrafter"/>
</dbReference>
<evidence type="ECO:0008006" key="21">
    <source>
        <dbReference type="Google" id="ProtNLM"/>
    </source>
</evidence>
<evidence type="ECO:0000256" key="9">
    <source>
        <dbReference type="ARBA" id="ARBA00022968"/>
    </source>
</evidence>
<keyword evidence="11" id="KW-0915">Sodium</keyword>
<comment type="similarity">
    <text evidence="2">Belongs to the X(+)/potassium ATPases subunit beta family.</text>
</comment>
<accession>A0A921Z8S9</accession>
<evidence type="ECO:0000256" key="14">
    <source>
        <dbReference type="ARBA" id="ARBA00023157"/>
    </source>
</evidence>
<dbReference type="EMBL" id="JH668434">
    <property type="protein sequence ID" value="KAG6452980.1"/>
    <property type="molecule type" value="Genomic_DNA"/>
</dbReference>
<name>A0A921Z8S9_MANSE</name>
<gene>
    <name evidence="19" type="ORF">O3G_MSEX007900</name>
</gene>
<proteinExistence type="inferred from homology"/>
<sequence length="361" mass="41481">MYAAYLFGARAQSPSAHSHRLCAHPAIQNSVIPARYLSTIDCFKADKVPLKNRTKMTVKKRASDLTSLERFNLYYREKEPPLTSTQKFKRFIWNPKTRQFCGRTGSSWSKIALFYFIFYSALAILVAICMWTFLQLLDARQPKWQLESSIIGTNPGLGFRPMPPEVASSVIWYKGNDPGSHQFWVKELSKFLSAYKRDGKKAGAGQNIHNCDFKLPPPAGKVCDVDISAWGPCVEDNHFAYHKSTPCIFLKLNKIYAWKPEFYNSSDRLPEAMPEDLKEHIRNMTAYDKNYLNMVWVSCQGENPADRENIGPIQYLPHRGFPGYYFPYTNQEGYLSPLVAVHLQRPKSSFKTTMDKNQIDE</sequence>
<keyword evidence="15" id="KW-0325">Glycoprotein</keyword>
<dbReference type="AlphaFoldDB" id="A0A921Z8S9"/>
<evidence type="ECO:0000256" key="10">
    <source>
        <dbReference type="ARBA" id="ARBA00022989"/>
    </source>
</evidence>
<evidence type="ECO:0000256" key="17">
    <source>
        <dbReference type="ARBA" id="ARBA00025540"/>
    </source>
</evidence>
<dbReference type="GO" id="GO:0036376">
    <property type="term" value="P:sodium ion export across plasma membrane"/>
    <property type="evidence" value="ECO:0007669"/>
    <property type="project" value="TreeGrafter"/>
</dbReference>
<dbReference type="GO" id="GO:0006883">
    <property type="term" value="P:intracellular sodium ion homeostasis"/>
    <property type="evidence" value="ECO:0007669"/>
    <property type="project" value="TreeGrafter"/>
</dbReference>
<evidence type="ECO:0000256" key="13">
    <source>
        <dbReference type="ARBA" id="ARBA00023136"/>
    </source>
</evidence>
<keyword evidence="13 18" id="KW-0472">Membrane</keyword>
<organism evidence="19 20">
    <name type="scientific">Manduca sexta</name>
    <name type="common">Tobacco hawkmoth</name>
    <name type="synonym">Tobacco hornworm</name>
    <dbReference type="NCBI Taxonomy" id="7130"/>
    <lineage>
        <taxon>Eukaryota</taxon>
        <taxon>Metazoa</taxon>
        <taxon>Ecdysozoa</taxon>
        <taxon>Arthropoda</taxon>
        <taxon>Hexapoda</taxon>
        <taxon>Insecta</taxon>
        <taxon>Pterygota</taxon>
        <taxon>Neoptera</taxon>
        <taxon>Endopterygota</taxon>
        <taxon>Lepidoptera</taxon>
        <taxon>Glossata</taxon>
        <taxon>Ditrysia</taxon>
        <taxon>Bombycoidea</taxon>
        <taxon>Sphingidae</taxon>
        <taxon>Sphinginae</taxon>
        <taxon>Sphingini</taxon>
        <taxon>Manduca</taxon>
    </lineage>
</organism>
<keyword evidence="5" id="KW-0633">Potassium transport</keyword>
<keyword evidence="20" id="KW-1185">Reference proteome</keyword>
<evidence type="ECO:0000256" key="8">
    <source>
        <dbReference type="ARBA" id="ARBA00022958"/>
    </source>
</evidence>
<keyword evidence="9" id="KW-0735">Signal-anchor</keyword>
<evidence type="ECO:0000256" key="18">
    <source>
        <dbReference type="SAM" id="Phobius"/>
    </source>
</evidence>
<evidence type="ECO:0000256" key="1">
    <source>
        <dbReference type="ARBA" id="ARBA00004401"/>
    </source>
</evidence>
<evidence type="ECO:0000256" key="4">
    <source>
        <dbReference type="ARBA" id="ARBA00022475"/>
    </source>
</evidence>
<dbReference type="Proteomes" id="UP000791440">
    <property type="component" value="Unassembled WGS sequence"/>
</dbReference>
<evidence type="ECO:0000256" key="7">
    <source>
        <dbReference type="ARBA" id="ARBA00022692"/>
    </source>
</evidence>
<evidence type="ECO:0000256" key="12">
    <source>
        <dbReference type="ARBA" id="ARBA00023065"/>
    </source>
</evidence>
<dbReference type="FunFam" id="2.60.40.1660:FF:000004">
    <property type="entry name" value="sodium/potassium-transporting ATPase subunit beta-2"/>
    <property type="match status" value="1"/>
</dbReference>
<evidence type="ECO:0000256" key="11">
    <source>
        <dbReference type="ARBA" id="ARBA00023053"/>
    </source>
</evidence>